<dbReference type="PROSITE" id="PS51186">
    <property type="entry name" value="GNAT"/>
    <property type="match status" value="1"/>
</dbReference>
<keyword evidence="3 6" id="KW-0863">Zinc-finger</keyword>
<evidence type="ECO:0000256" key="4">
    <source>
        <dbReference type="ARBA" id="ARBA00022833"/>
    </source>
</evidence>
<dbReference type="PANTHER" id="PTHR46508">
    <property type="entry name" value="PHD FINGER FAMILY PROTEIN"/>
    <property type="match status" value="1"/>
</dbReference>
<feature type="region of interest" description="Disordered" evidence="7">
    <location>
        <begin position="547"/>
        <end position="574"/>
    </location>
</feature>
<dbReference type="AlphaFoldDB" id="A0AAP0R8D7"/>
<dbReference type="EMBL" id="JBBPBK010000015">
    <property type="protein sequence ID" value="KAK9269746.1"/>
    <property type="molecule type" value="Genomic_DNA"/>
</dbReference>
<evidence type="ECO:0000256" key="7">
    <source>
        <dbReference type="SAM" id="MobiDB-lite"/>
    </source>
</evidence>
<dbReference type="InterPro" id="IPR011011">
    <property type="entry name" value="Znf_FYVE_PHD"/>
</dbReference>
<dbReference type="SMART" id="SM00249">
    <property type="entry name" value="PHD"/>
    <property type="match status" value="2"/>
</dbReference>
<evidence type="ECO:0000313" key="11">
    <source>
        <dbReference type="Proteomes" id="UP001415857"/>
    </source>
</evidence>
<dbReference type="Pfam" id="PF23209">
    <property type="entry name" value="IDM1_C"/>
    <property type="match status" value="1"/>
</dbReference>
<evidence type="ECO:0000256" key="3">
    <source>
        <dbReference type="ARBA" id="ARBA00022771"/>
    </source>
</evidence>
<dbReference type="Gene3D" id="3.30.40.10">
    <property type="entry name" value="Zinc/RING finger domain, C3HC4 (zinc finger)"/>
    <property type="match status" value="2"/>
</dbReference>
<dbReference type="SUPFAM" id="SSF57903">
    <property type="entry name" value="FYVE/PHD zinc finger"/>
    <property type="match status" value="1"/>
</dbReference>
<feature type="domain" description="PHD-type" evidence="8">
    <location>
        <begin position="239"/>
        <end position="284"/>
    </location>
</feature>
<feature type="compositionally biased region" description="Polar residues" evidence="7">
    <location>
        <begin position="547"/>
        <end position="557"/>
    </location>
</feature>
<dbReference type="Gene3D" id="3.40.630.30">
    <property type="match status" value="1"/>
</dbReference>
<dbReference type="InterPro" id="IPR016181">
    <property type="entry name" value="Acyl_CoA_acyltransferase"/>
</dbReference>
<dbReference type="PROSITE" id="PS50016">
    <property type="entry name" value="ZF_PHD_2"/>
    <property type="match status" value="1"/>
</dbReference>
<protein>
    <submittedName>
        <fullName evidence="10">Uncharacterized protein</fullName>
    </submittedName>
</protein>
<dbReference type="CDD" id="cd15532">
    <property type="entry name" value="PHD2_CHD_II"/>
    <property type="match status" value="1"/>
</dbReference>
<dbReference type="InterPro" id="IPR001841">
    <property type="entry name" value="Znf_RING"/>
</dbReference>
<evidence type="ECO:0000313" key="10">
    <source>
        <dbReference type="EMBL" id="KAK9269746.1"/>
    </source>
</evidence>
<evidence type="ECO:0000256" key="5">
    <source>
        <dbReference type="ARBA" id="ARBA00023242"/>
    </source>
</evidence>
<dbReference type="FunFam" id="3.30.40.10:FF:000465">
    <property type="entry name" value="Increased DNA methylation 1"/>
    <property type="match status" value="1"/>
</dbReference>
<evidence type="ECO:0000256" key="1">
    <source>
        <dbReference type="ARBA" id="ARBA00004123"/>
    </source>
</evidence>
<dbReference type="CDD" id="cd04301">
    <property type="entry name" value="NAT_SF"/>
    <property type="match status" value="1"/>
</dbReference>
<reference evidence="10 11" key="1">
    <citation type="journal article" date="2024" name="Plant J.">
        <title>Genome sequences and population genomics reveal climatic adaptation and genomic divergence between two closely related sweetgum species.</title>
        <authorList>
            <person name="Xu W.Q."/>
            <person name="Ren C.Q."/>
            <person name="Zhang X.Y."/>
            <person name="Comes H.P."/>
            <person name="Liu X.H."/>
            <person name="Li Y.G."/>
            <person name="Kettle C.J."/>
            <person name="Jalonen R."/>
            <person name="Gaisberger H."/>
            <person name="Ma Y.Z."/>
            <person name="Qiu Y.X."/>
        </authorList>
    </citation>
    <scope>NUCLEOTIDE SEQUENCE [LARGE SCALE GENOMIC DNA]</scope>
    <source>
        <strain evidence="10">Hangzhou</strain>
    </source>
</reference>
<keyword evidence="4" id="KW-0862">Zinc</keyword>
<name>A0AAP0R8D7_LIQFO</name>
<comment type="subcellular location">
    <subcellularLocation>
        <location evidence="1">Nucleus</location>
    </subcellularLocation>
</comment>
<feature type="compositionally biased region" description="Basic and acidic residues" evidence="7">
    <location>
        <begin position="1"/>
        <end position="15"/>
    </location>
</feature>
<gene>
    <name evidence="10" type="ORF">L1049_001524</name>
</gene>
<evidence type="ECO:0000259" key="8">
    <source>
        <dbReference type="PROSITE" id="PS50016"/>
    </source>
</evidence>
<dbReference type="InterPro" id="IPR000182">
    <property type="entry name" value="GNAT_dom"/>
</dbReference>
<feature type="domain" description="N-acetyltransferase" evidence="9">
    <location>
        <begin position="389"/>
        <end position="539"/>
    </location>
</feature>
<dbReference type="SMART" id="SM00184">
    <property type="entry name" value="RING"/>
    <property type="match status" value="2"/>
</dbReference>
<evidence type="ECO:0000259" key="9">
    <source>
        <dbReference type="PROSITE" id="PS51186"/>
    </source>
</evidence>
<accession>A0AAP0R8D7</accession>
<dbReference type="GO" id="GO:0016747">
    <property type="term" value="F:acyltransferase activity, transferring groups other than amino-acyl groups"/>
    <property type="evidence" value="ECO:0007669"/>
    <property type="project" value="InterPro"/>
</dbReference>
<dbReference type="InterPro" id="IPR019787">
    <property type="entry name" value="Znf_PHD-finger"/>
</dbReference>
<dbReference type="Proteomes" id="UP001415857">
    <property type="component" value="Unassembled WGS sequence"/>
</dbReference>
<dbReference type="InterPro" id="IPR056511">
    <property type="entry name" value="IDM1_C"/>
</dbReference>
<organism evidence="10 11">
    <name type="scientific">Liquidambar formosana</name>
    <name type="common">Formosan gum</name>
    <dbReference type="NCBI Taxonomy" id="63359"/>
    <lineage>
        <taxon>Eukaryota</taxon>
        <taxon>Viridiplantae</taxon>
        <taxon>Streptophyta</taxon>
        <taxon>Embryophyta</taxon>
        <taxon>Tracheophyta</taxon>
        <taxon>Spermatophyta</taxon>
        <taxon>Magnoliopsida</taxon>
        <taxon>eudicotyledons</taxon>
        <taxon>Gunneridae</taxon>
        <taxon>Pentapetalae</taxon>
        <taxon>Saxifragales</taxon>
        <taxon>Altingiaceae</taxon>
        <taxon>Liquidambar</taxon>
    </lineage>
</organism>
<keyword evidence="11" id="KW-1185">Reference proteome</keyword>
<dbReference type="SUPFAM" id="SSF55729">
    <property type="entry name" value="Acyl-CoA N-acyltransferases (Nat)"/>
    <property type="match status" value="1"/>
</dbReference>
<dbReference type="InterPro" id="IPR013083">
    <property type="entry name" value="Znf_RING/FYVE/PHD"/>
</dbReference>
<dbReference type="InterPro" id="IPR032308">
    <property type="entry name" value="TDBD"/>
</dbReference>
<dbReference type="GO" id="GO:0008270">
    <property type="term" value="F:zinc ion binding"/>
    <property type="evidence" value="ECO:0007669"/>
    <property type="project" value="UniProtKB-KW"/>
</dbReference>
<keyword evidence="5" id="KW-0539">Nucleus</keyword>
<keyword evidence="2" id="KW-0479">Metal-binding</keyword>
<feature type="region of interest" description="Disordered" evidence="7">
    <location>
        <begin position="1"/>
        <end position="61"/>
    </location>
</feature>
<comment type="caution">
    <text evidence="10">The sequence shown here is derived from an EMBL/GenBank/DDBJ whole genome shotgun (WGS) entry which is preliminary data.</text>
</comment>
<sequence>MAELAHDSECPRELNFENSTDEAPLHVNDGSLDSQTYRKVIKSRKPEMQDENGQERLSSSQMKDDDLLVSAIIKNKYFGSTTRRFTSKKKACKSKVRRKLKSQKGSRKLLPRSLGKGGKHFMDGKWFSLGVRTVLSWLIDAGVLSLNDVIQYRNPKDDVVKKYGFVTRDGILCRCCSEVLSVSKFKIHAGFKLNRPCLNLFMESGKPYTLCQLQAWSAEYKTRKGGKQTVPLDEEDQNDDTCGLCGDGGELICCDNCPSTFHQACLSSQELPEGSWYCPSCTCRICGDLVNDKEAPTSIVALKCSQCEHKYHDACLKEKGANEAEVSDTWFCGGSCQEVYLGLHSRVGFMNHIGDGCSWTLLRCIHDDQKVHSAQRLAVKAECNSKLAVALSIMEECFLSMVDPRTGIDMIPHVLYNWGSNFARLDFHGFYTVVLEKDDVLMSVASIRVHGVTVAEMPLIATCSKYRRQGMCRRLMNVIEEMLKSFKVEKLVISAIPNLVETWTVGFGFEPLEDSEKESLKNINLMVFPGTILLKKPLLENQPMDTQSGPVNASSILSPMGTGESTKTDVHSERESIIESTQLVRWKL</sequence>
<proteinExistence type="predicted"/>
<evidence type="ECO:0000256" key="2">
    <source>
        <dbReference type="ARBA" id="ARBA00022723"/>
    </source>
</evidence>
<dbReference type="Pfam" id="PF16135">
    <property type="entry name" value="TDBD"/>
    <property type="match status" value="1"/>
</dbReference>
<dbReference type="GO" id="GO:0005634">
    <property type="term" value="C:nucleus"/>
    <property type="evidence" value="ECO:0007669"/>
    <property type="project" value="UniProtKB-SubCell"/>
</dbReference>
<evidence type="ECO:0000256" key="6">
    <source>
        <dbReference type="PROSITE-ProRule" id="PRU00146"/>
    </source>
</evidence>
<dbReference type="PANTHER" id="PTHR46508:SF2">
    <property type="entry name" value="INCREASED DNA METHYLATION 1"/>
    <property type="match status" value="1"/>
</dbReference>
<dbReference type="InterPro" id="IPR001965">
    <property type="entry name" value="Znf_PHD"/>
</dbReference>
<dbReference type="Pfam" id="PF00628">
    <property type="entry name" value="PHD"/>
    <property type="match status" value="1"/>
</dbReference>